<evidence type="ECO:0000313" key="1">
    <source>
        <dbReference type="EMBL" id="JAD54350.1"/>
    </source>
</evidence>
<organism evidence="1">
    <name type="scientific">Arundo donax</name>
    <name type="common">Giant reed</name>
    <name type="synonym">Donax arundinaceus</name>
    <dbReference type="NCBI Taxonomy" id="35708"/>
    <lineage>
        <taxon>Eukaryota</taxon>
        <taxon>Viridiplantae</taxon>
        <taxon>Streptophyta</taxon>
        <taxon>Embryophyta</taxon>
        <taxon>Tracheophyta</taxon>
        <taxon>Spermatophyta</taxon>
        <taxon>Magnoliopsida</taxon>
        <taxon>Liliopsida</taxon>
        <taxon>Poales</taxon>
        <taxon>Poaceae</taxon>
        <taxon>PACMAD clade</taxon>
        <taxon>Arundinoideae</taxon>
        <taxon>Arundineae</taxon>
        <taxon>Arundo</taxon>
    </lineage>
</organism>
<protein>
    <submittedName>
        <fullName evidence="1">Uncharacterized protein</fullName>
    </submittedName>
</protein>
<proteinExistence type="predicted"/>
<reference evidence="1" key="2">
    <citation type="journal article" date="2015" name="Data Brief">
        <title>Shoot transcriptome of the giant reed, Arundo donax.</title>
        <authorList>
            <person name="Barrero R.A."/>
            <person name="Guerrero F.D."/>
            <person name="Moolhuijzen P."/>
            <person name="Goolsby J.A."/>
            <person name="Tidwell J."/>
            <person name="Bellgard S.E."/>
            <person name="Bellgard M.I."/>
        </authorList>
    </citation>
    <scope>NUCLEOTIDE SEQUENCE</scope>
    <source>
        <tissue evidence="1">Shoot tissue taken approximately 20 cm above the soil surface</tissue>
    </source>
</reference>
<dbReference type="AlphaFoldDB" id="A0A0A9AZJ1"/>
<accession>A0A0A9AZJ1</accession>
<name>A0A0A9AZJ1_ARUDO</name>
<reference evidence="1" key="1">
    <citation type="submission" date="2014-09" db="EMBL/GenBank/DDBJ databases">
        <authorList>
            <person name="Magalhaes I.L.F."/>
            <person name="Oliveira U."/>
            <person name="Santos F.R."/>
            <person name="Vidigal T.H.D.A."/>
            <person name="Brescovit A.D."/>
            <person name="Santos A.J."/>
        </authorList>
    </citation>
    <scope>NUCLEOTIDE SEQUENCE</scope>
    <source>
        <tissue evidence="1">Shoot tissue taken approximately 20 cm above the soil surface</tissue>
    </source>
</reference>
<dbReference type="EMBL" id="GBRH01243545">
    <property type="protein sequence ID" value="JAD54350.1"/>
    <property type="molecule type" value="Transcribed_RNA"/>
</dbReference>
<sequence length="34" mass="4130">MYELAMSSRFRRFMDNFGDEWMKGYSLSSSCPWI</sequence>